<dbReference type="Gene3D" id="3.40.50.1820">
    <property type="entry name" value="alpha/beta hydrolase"/>
    <property type="match status" value="1"/>
</dbReference>
<accession>A0ABS2N436</accession>
<dbReference type="Proteomes" id="UP001296943">
    <property type="component" value="Unassembled WGS sequence"/>
</dbReference>
<keyword evidence="2" id="KW-1185">Reference proteome</keyword>
<gene>
    <name evidence="1" type="ORF">JOC48_003186</name>
</gene>
<evidence type="ECO:0008006" key="3">
    <source>
        <dbReference type="Google" id="ProtNLM"/>
    </source>
</evidence>
<protein>
    <recommendedName>
        <fullName evidence="3">Alpha/beta hydrolase</fullName>
    </recommendedName>
</protein>
<reference evidence="1 2" key="1">
    <citation type="submission" date="2021-01" db="EMBL/GenBank/DDBJ databases">
        <title>Genomic Encyclopedia of Type Strains, Phase IV (KMG-IV): sequencing the most valuable type-strain genomes for metagenomic binning, comparative biology and taxonomic classification.</title>
        <authorList>
            <person name="Goeker M."/>
        </authorList>
    </citation>
    <scope>NUCLEOTIDE SEQUENCE [LARGE SCALE GENOMIC DNA]</scope>
    <source>
        <strain evidence="1 2">DSM 23711</strain>
    </source>
</reference>
<proteinExistence type="predicted"/>
<organism evidence="1 2">
    <name type="scientific">Aquibacillus albus</name>
    <dbReference type="NCBI Taxonomy" id="1168171"/>
    <lineage>
        <taxon>Bacteria</taxon>
        <taxon>Bacillati</taxon>
        <taxon>Bacillota</taxon>
        <taxon>Bacilli</taxon>
        <taxon>Bacillales</taxon>
        <taxon>Bacillaceae</taxon>
        <taxon>Aquibacillus</taxon>
    </lineage>
</organism>
<comment type="caution">
    <text evidence="1">The sequence shown here is derived from an EMBL/GenBank/DDBJ whole genome shotgun (WGS) entry which is preliminary data.</text>
</comment>
<name>A0ABS2N436_9BACI</name>
<dbReference type="RefSeq" id="WP_204501227.1">
    <property type="nucleotide sequence ID" value="NZ_JAFBDR010000020.1"/>
</dbReference>
<dbReference type="InterPro" id="IPR029058">
    <property type="entry name" value="AB_hydrolase_fold"/>
</dbReference>
<dbReference type="EMBL" id="JAFBDR010000020">
    <property type="protein sequence ID" value="MBM7572655.1"/>
    <property type="molecule type" value="Genomic_DNA"/>
</dbReference>
<evidence type="ECO:0000313" key="2">
    <source>
        <dbReference type="Proteomes" id="UP001296943"/>
    </source>
</evidence>
<evidence type="ECO:0000313" key="1">
    <source>
        <dbReference type="EMBL" id="MBM7572655.1"/>
    </source>
</evidence>
<sequence>MIGLSMLNQVGITHMNDTNVISFNMPNEYRDGTETLAYSYRLQISMHPRDDYNQDIASMDGDVLVLAGSEDESFQAEKYDDVFDVHYQTEVVLVDGLSHFALIHNEQAHETIAEWLISQ</sequence>
<dbReference type="SUPFAM" id="SSF53474">
    <property type="entry name" value="alpha/beta-Hydrolases"/>
    <property type="match status" value="1"/>
</dbReference>